<accession>A0A1Z4VV06</accession>
<dbReference type="InterPro" id="IPR011611">
    <property type="entry name" value="PfkB_dom"/>
</dbReference>
<evidence type="ECO:0000259" key="3">
    <source>
        <dbReference type="Pfam" id="PF00294"/>
    </source>
</evidence>
<dbReference type="Gene3D" id="3.40.1190.20">
    <property type="match status" value="1"/>
</dbReference>
<name>A0A1Z4VV06_9GAMM</name>
<proteinExistence type="predicted"/>
<dbReference type="PROSITE" id="PS00584">
    <property type="entry name" value="PFKB_KINASES_2"/>
    <property type="match status" value="1"/>
</dbReference>
<reference evidence="4 5" key="1">
    <citation type="submission" date="2017-05" db="EMBL/GenBank/DDBJ databases">
        <title>Thiocyanate degradation by Thiohalobacter thiocyanaticus FOKN1.</title>
        <authorList>
            <person name="Oshiki M."/>
            <person name="Fukushima T."/>
            <person name="Kawano S."/>
            <person name="Nakagawa J."/>
        </authorList>
    </citation>
    <scope>NUCLEOTIDE SEQUENCE [LARGE SCALE GENOMIC DNA]</scope>
    <source>
        <strain evidence="4 5">FOKN1</strain>
    </source>
</reference>
<evidence type="ECO:0000313" key="4">
    <source>
        <dbReference type="EMBL" id="BAZ95305.1"/>
    </source>
</evidence>
<dbReference type="AlphaFoldDB" id="A0A1Z4VV06"/>
<dbReference type="OrthoDB" id="9813569at2"/>
<gene>
    <name evidence="4" type="ORF">FOKN1_2948</name>
</gene>
<keyword evidence="2 4" id="KW-0418">Kinase</keyword>
<dbReference type="PANTHER" id="PTHR42774">
    <property type="entry name" value="PHOSPHOTRANSFERASE SYSTEM TRANSPORT PROTEIN"/>
    <property type="match status" value="1"/>
</dbReference>
<dbReference type="RefSeq" id="WP_096367305.1">
    <property type="nucleotide sequence ID" value="NZ_AP018052.1"/>
</dbReference>
<dbReference type="EMBL" id="AP018052">
    <property type="protein sequence ID" value="BAZ95305.1"/>
    <property type="molecule type" value="Genomic_DNA"/>
</dbReference>
<dbReference type="Pfam" id="PF00294">
    <property type="entry name" value="PfkB"/>
    <property type="match status" value="1"/>
</dbReference>
<keyword evidence="1" id="KW-0808">Transferase</keyword>
<feature type="domain" description="Carbohydrate kinase PfkB" evidence="3">
    <location>
        <begin position="1"/>
        <end position="284"/>
    </location>
</feature>
<dbReference type="InterPro" id="IPR029056">
    <property type="entry name" value="Ribokinase-like"/>
</dbReference>
<protein>
    <submittedName>
        <fullName evidence="4">Ketohexokinase</fullName>
    </submittedName>
</protein>
<dbReference type="PANTHER" id="PTHR42774:SF3">
    <property type="entry name" value="KETOHEXOKINASE"/>
    <property type="match status" value="1"/>
</dbReference>
<dbReference type="InterPro" id="IPR052562">
    <property type="entry name" value="Ketohexokinase-related"/>
</dbReference>
<dbReference type="SUPFAM" id="SSF53613">
    <property type="entry name" value="Ribokinase-like"/>
    <property type="match status" value="1"/>
</dbReference>
<keyword evidence="5" id="KW-1185">Reference proteome</keyword>
<dbReference type="InterPro" id="IPR002173">
    <property type="entry name" value="Carboh/pur_kinase_PfkB_CS"/>
</dbReference>
<evidence type="ECO:0000256" key="2">
    <source>
        <dbReference type="ARBA" id="ARBA00022777"/>
    </source>
</evidence>
<dbReference type="GO" id="GO:0016301">
    <property type="term" value="F:kinase activity"/>
    <property type="evidence" value="ECO:0007669"/>
    <property type="project" value="UniProtKB-KW"/>
</dbReference>
<organism evidence="4 5">
    <name type="scientific">Thiohalobacter thiocyanaticus</name>
    <dbReference type="NCBI Taxonomy" id="585455"/>
    <lineage>
        <taxon>Bacteria</taxon>
        <taxon>Pseudomonadati</taxon>
        <taxon>Pseudomonadota</taxon>
        <taxon>Gammaproteobacteria</taxon>
        <taxon>Thiohalobacterales</taxon>
        <taxon>Thiohalobacteraceae</taxon>
        <taxon>Thiohalobacter</taxon>
    </lineage>
</organism>
<dbReference type="Proteomes" id="UP000218765">
    <property type="component" value="Chromosome"/>
</dbReference>
<dbReference type="KEGG" id="ttc:FOKN1_2948"/>
<sequence length="291" mass="31484">MARILAVGIATLDIINRVDSYPPEDSEVRALSQRRVRGGNATNSLVVLSQLGHACAWAGVLVDEPDAAPVRADLDRYGIDYSACRRLATGKMPTSYILHSQATGSRSIVHYRDLPEYDLESFRRIDLTPLDWVHFEGRNVEQTEAMLAYLRTQRPDLPVSLEIEKPRPGIERLFPHAGLLLFSRDYARAQGHGAAPALLQAVAAQSPGSDRVCAWGEAGAWALDRGGRLHHSPAVAPPQLVDTLGAGDTFNAALIDARLQGMDWPAGLVRACRIAGAKCGREGLHGVTADA</sequence>
<evidence type="ECO:0000256" key="1">
    <source>
        <dbReference type="ARBA" id="ARBA00022679"/>
    </source>
</evidence>
<evidence type="ECO:0000313" key="5">
    <source>
        <dbReference type="Proteomes" id="UP000218765"/>
    </source>
</evidence>